<accession>A0A317R9B0</accession>
<protein>
    <submittedName>
        <fullName evidence="2">Putative nucleic acid-binding protein</fullName>
    </submittedName>
</protein>
<keyword evidence="3" id="KW-1185">Reference proteome</keyword>
<dbReference type="InterPro" id="IPR002850">
    <property type="entry name" value="PIN_toxin-like"/>
</dbReference>
<dbReference type="SUPFAM" id="SSF88723">
    <property type="entry name" value="PIN domain-like"/>
    <property type="match status" value="1"/>
</dbReference>
<proteinExistence type="predicted"/>
<dbReference type="Pfam" id="PF13470">
    <property type="entry name" value="PIN_3"/>
    <property type="match status" value="1"/>
</dbReference>
<evidence type="ECO:0000259" key="1">
    <source>
        <dbReference type="Pfam" id="PF13470"/>
    </source>
</evidence>
<dbReference type="Proteomes" id="UP000246483">
    <property type="component" value="Unassembled WGS sequence"/>
</dbReference>
<dbReference type="PANTHER" id="PTHR34610:SF3">
    <property type="entry name" value="SSL7007 PROTEIN"/>
    <property type="match status" value="1"/>
</dbReference>
<dbReference type="InterPro" id="IPR029060">
    <property type="entry name" value="PIN-like_dom_sf"/>
</dbReference>
<evidence type="ECO:0000313" key="2">
    <source>
        <dbReference type="EMBL" id="PWW45565.1"/>
    </source>
</evidence>
<evidence type="ECO:0000313" key="3">
    <source>
        <dbReference type="Proteomes" id="UP000246483"/>
    </source>
</evidence>
<sequence>MRWPELRLSARPAQGEGARPVVLDNNIVLDLLLFADPAAAALRGLLAAGRLRWIATQAMRDELACVLQYAHLQPRLQRAGRQAQQLLADFDAGACLRPEAVRAPCVCKDADDQKFIDLAVAERALLLSKDKAVLALRKRLLALQVQAAATIVLEGAAAGP</sequence>
<dbReference type="InterPro" id="IPR002716">
    <property type="entry name" value="PIN_dom"/>
</dbReference>
<dbReference type="EMBL" id="QGUB01000006">
    <property type="protein sequence ID" value="PWW45565.1"/>
    <property type="molecule type" value="Genomic_DNA"/>
</dbReference>
<name>A0A317R9B0_9BURK</name>
<organism evidence="2 3">
    <name type="scientific">Melaminivora alkalimesophila</name>
    <dbReference type="NCBI Taxonomy" id="1165852"/>
    <lineage>
        <taxon>Bacteria</taxon>
        <taxon>Pseudomonadati</taxon>
        <taxon>Pseudomonadota</taxon>
        <taxon>Betaproteobacteria</taxon>
        <taxon>Burkholderiales</taxon>
        <taxon>Comamonadaceae</taxon>
        <taxon>Melaminivora</taxon>
    </lineage>
</organism>
<dbReference type="PANTHER" id="PTHR34610">
    <property type="entry name" value="SSL7007 PROTEIN"/>
    <property type="match status" value="1"/>
</dbReference>
<dbReference type="OrthoDB" id="9802272at2"/>
<reference evidence="2 3" key="1">
    <citation type="submission" date="2018-05" db="EMBL/GenBank/DDBJ databases">
        <title>Genomic Encyclopedia of Type Strains, Phase IV (KMG-IV): sequencing the most valuable type-strain genomes for metagenomic binning, comparative biology and taxonomic classification.</title>
        <authorList>
            <person name="Goeker M."/>
        </authorList>
    </citation>
    <scope>NUCLEOTIDE SEQUENCE [LARGE SCALE GENOMIC DNA]</scope>
    <source>
        <strain evidence="2 3">DSM 26006</strain>
    </source>
</reference>
<feature type="domain" description="PIN" evidence="1">
    <location>
        <begin position="21"/>
        <end position="128"/>
    </location>
</feature>
<comment type="caution">
    <text evidence="2">The sequence shown here is derived from an EMBL/GenBank/DDBJ whole genome shotgun (WGS) entry which is preliminary data.</text>
</comment>
<dbReference type="AlphaFoldDB" id="A0A317R9B0"/>
<dbReference type="RefSeq" id="WP_110012332.1">
    <property type="nucleotide sequence ID" value="NZ_QGUB01000006.1"/>
</dbReference>
<gene>
    <name evidence="2" type="ORF">DFR36_10654</name>
</gene>